<feature type="compositionally biased region" description="Pro residues" evidence="1">
    <location>
        <begin position="161"/>
        <end position="174"/>
    </location>
</feature>
<name>M2PUH4_CERS8</name>
<dbReference type="HOGENOM" id="CLU_754394_0_0_1"/>
<sequence>MCLDRMRRLVPNQVLTIFVKGTGSRLSGSLPNTIPLIISPTTTANKILLQLASRGLIPSQTNSTTSPTHYLCTSGRHPQNFNGTQTISDLGAQAFSHLYLCLVILGGSTAEEASSISETTELRRGERVRKQSRLVAEPDNVERDKIPGISYALPSTSGSPQTPPSPSAPSLPLPATLPLPFSSAGITITKRRNCLKGDIVEALQLLKSALRKSLFLFECGPSSVTESVLVDTEDREDINPSAQKGSDNIHDESKFELAVDLNPDAEEIEVAYGSDAEATFDEGPNISFIHQQPESAASFQQSSSWFAAFIDNIRADVTDGSALADPDLEWVVSQPEAVGARSAMEGANVIELIKPDVTEVAVSVQLS</sequence>
<dbReference type="STRING" id="914234.M2PUH4"/>
<dbReference type="EMBL" id="KB445792">
    <property type="protein sequence ID" value="EMD40384.1"/>
    <property type="molecule type" value="Genomic_DNA"/>
</dbReference>
<evidence type="ECO:0000256" key="1">
    <source>
        <dbReference type="SAM" id="MobiDB-lite"/>
    </source>
</evidence>
<evidence type="ECO:0000313" key="3">
    <source>
        <dbReference type="Proteomes" id="UP000016930"/>
    </source>
</evidence>
<protein>
    <submittedName>
        <fullName evidence="2">Uncharacterized protein</fullName>
    </submittedName>
</protein>
<feature type="region of interest" description="Disordered" evidence="1">
    <location>
        <begin position="145"/>
        <end position="174"/>
    </location>
</feature>
<evidence type="ECO:0000313" key="2">
    <source>
        <dbReference type="EMBL" id="EMD40384.1"/>
    </source>
</evidence>
<organism evidence="2 3">
    <name type="scientific">Ceriporiopsis subvermispora (strain B)</name>
    <name type="common">White-rot fungus</name>
    <name type="synonym">Gelatoporia subvermispora</name>
    <dbReference type="NCBI Taxonomy" id="914234"/>
    <lineage>
        <taxon>Eukaryota</taxon>
        <taxon>Fungi</taxon>
        <taxon>Dikarya</taxon>
        <taxon>Basidiomycota</taxon>
        <taxon>Agaricomycotina</taxon>
        <taxon>Agaricomycetes</taxon>
        <taxon>Polyporales</taxon>
        <taxon>Gelatoporiaceae</taxon>
        <taxon>Gelatoporia</taxon>
    </lineage>
</organism>
<dbReference type="Proteomes" id="UP000016930">
    <property type="component" value="Unassembled WGS sequence"/>
</dbReference>
<dbReference type="AlphaFoldDB" id="M2PUH4"/>
<reference evidence="2 3" key="1">
    <citation type="journal article" date="2012" name="Proc. Natl. Acad. Sci. U.S.A.">
        <title>Comparative genomics of Ceriporiopsis subvermispora and Phanerochaete chrysosporium provide insight into selective ligninolysis.</title>
        <authorList>
            <person name="Fernandez-Fueyo E."/>
            <person name="Ruiz-Duenas F.J."/>
            <person name="Ferreira P."/>
            <person name="Floudas D."/>
            <person name="Hibbett D.S."/>
            <person name="Canessa P."/>
            <person name="Larrondo L.F."/>
            <person name="James T.Y."/>
            <person name="Seelenfreund D."/>
            <person name="Lobos S."/>
            <person name="Polanco R."/>
            <person name="Tello M."/>
            <person name="Honda Y."/>
            <person name="Watanabe T."/>
            <person name="Watanabe T."/>
            <person name="Ryu J.S."/>
            <person name="Kubicek C.P."/>
            <person name="Schmoll M."/>
            <person name="Gaskell J."/>
            <person name="Hammel K.E."/>
            <person name="St John F.J."/>
            <person name="Vanden Wymelenberg A."/>
            <person name="Sabat G."/>
            <person name="Splinter BonDurant S."/>
            <person name="Syed K."/>
            <person name="Yadav J.S."/>
            <person name="Doddapaneni H."/>
            <person name="Subramanian V."/>
            <person name="Lavin J.L."/>
            <person name="Oguiza J.A."/>
            <person name="Perez G."/>
            <person name="Pisabarro A.G."/>
            <person name="Ramirez L."/>
            <person name="Santoyo F."/>
            <person name="Master E."/>
            <person name="Coutinho P.M."/>
            <person name="Henrissat B."/>
            <person name="Lombard V."/>
            <person name="Magnuson J.K."/>
            <person name="Kuees U."/>
            <person name="Hori C."/>
            <person name="Igarashi K."/>
            <person name="Samejima M."/>
            <person name="Held B.W."/>
            <person name="Barry K.W."/>
            <person name="LaButti K.M."/>
            <person name="Lapidus A."/>
            <person name="Lindquist E.A."/>
            <person name="Lucas S.M."/>
            <person name="Riley R."/>
            <person name="Salamov A.A."/>
            <person name="Hoffmeister D."/>
            <person name="Schwenk D."/>
            <person name="Hadar Y."/>
            <person name="Yarden O."/>
            <person name="de Vries R.P."/>
            <person name="Wiebenga A."/>
            <person name="Stenlid J."/>
            <person name="Eastwood D."/>
            <person name="Grigoriev I.V."/>
            <person name="Berka R.M."/>
            <person name="Blanchette R.A."/>
            <person name="Kersten P."/>
            <person name="Martinez A.T."/>
            <person name="Vicuna R."/>
            <person name="Cullen D."/>
        </authorList>
    </citation>
    <scope>NUCLEOTIDE SEQUENCE [LARGE SCALE GENOMIC DNA]</scope>
    <source>
        <strain evidence="2 3">B</strain>
    </source>
</reference>
<gene>
    <name evidence="2" type="ORF">CERSUDRAFT_70770</name>
</gene>
<accession>M2PUH4</accession>
<proteinExistence type="predicted"/>
<keyword evidence="3" id="KW-1185">Reference proteome</keyword>